<sequence length="228" mass="25629">MSTQPNFLTIENAERAIVVPLSAMCAPYNQLEVQFTGSSYSFETGEVRWICCLQPHPDHRPLTPPTIPIIWELEGVISPLECFVTALGRDTFFDDINPEQEVVSFWLVARRRGDYISRLYWDQVLPAVQAIARSIPSSEVDLSEVIHQSPEDASVRLQLTWQPPHGESIESALPFYNKTGRRIVPASILDVPCDAVRVAFTVDYLYKYVGAAARPRTLQAVLQNVSVL</sequence>
<dbReference type="Proteomes" id="UP000256964">
    <property type="component" value="Unassembled WGS sequence"/>
</dbReference>
<gene>
    <name evidence="1" type="ORF">OH76DRAFT_1366535</name>
</gene>
<keyword evidence="2" id="KW-1185">Reference proteome</keyword>
<reference evidence="1 2" key="1">
    <citation type="journal article" date="2018" name="Biotechnol. Biofuels">
        <title>Integrative visual omics of the white-rot fungus Polyporus brumalis exposes the biotechnological potential of its oxidative enzymes for delignifying raw plant biomass.</title>
        <authorList>
            <person name="Miyauchi S."/>
            <person name="Rancon A."/>
            <person name="Drula E."/>
            <person name="Hage H."/>
            <person name="Chaduli D."/>
            <person name="Favel A."/>
            <person name="Grisel S."/>
            <person name="Henrissat B."/>
            <person name="Herpoel-Gimbert I."/>
            <person name="Ruiz-Duenas F.J."/>
            <person name="Chevret D."/>
            <person name="Hainaut M."/>
            <person name="Lin J."/>
            <person name="Wang M."/>
            <person name="Pangilinan J."/>
            <person name="Lipzen A."/>
            <person name="Lesage-Meessen L."/>
            <person name="Navarro D."/>
            <person name="Riley R."/>
            <person name="Grigoriev I.V."/>
            <person name="Zhou S."/>
            <person name="Raouche S."/>
            <person name="Rosso M.N."/>
        </authorList>
    </citation>
    <scope>NUCLEOTIDE SEQUENCE [LARGE SCALE GENOMIC DNA]</scope>
    <source>
        <strain evidence="1 2">BRFM 1820</strain>
    </source>
</reference>
<dbReference type="OrthoDB" id="2747916at2759"/>
<proteinExistence type="predicted"/>
<evidence type="ECO:0000313" key="1">
    <source>
        <dbReference type="EMBL" id="RDX40232.1"/>
    </source>
</evidence>
<evidence type="ECO:0000313" key="2">
    <source>
        <dbReference type="Proteomes" id="UP000256964"/>
    </source>
</evidence>
<organism evidence="1 2">
    <name type="scientific">Lentinus brumalis</name>
    <dbReference type="NCBI Taxonomy" id="2498619"/>
    <lineage>
        <taxon>Eukaryota</taxon>
        <taxon>Fungi</taxon>
        <taxon>Dikarya</taxon>
        <taxon>Basidiomycota</taxon>
        <taxon>Agaricomycotina</taxon>
        <taxon>Agaricomycetes</taxon>
        <taxon>Polyporales</taxon>
        <taxon>Polyporaceae</taxon>
        <taxon>Lentinus</taxon>
    </lineage>
</organism>
<name>A0A371CIW5_9APHY</name>
<dbReference type="AlphaFoldDB" id="A0A371CIW5"/>
<dbReference type="EMBL" id="KZ857573">
    <property type="protein sequence ID" value="RDX40232.1"/>
    <property type="molecule type" value="Genomic_DNA"/>
</dbReference>
<protein>
    <submittedName>
        <fullName evidence="1">Uncharacterized protein</fullName>
    </submittedName>
</protein>
<accession>A0A371CIW5</accession>